<name>A0A1V2KZH3_CYBFA</name>
<gene>
    <name evidence="15" type="ORF">BON22_5101</name>
</gene>
<dbReference type="GO" id="GO:0070006">
    <property type="term" value="F:metalloaminopeptidase activity"/>
    <property type="evidence" value="ECO:0007669"/>
    <property type="project" value="TreeGrafter"/>
</dbReference>
<dbReference type="STRING" id="36022.A0A1V2KZH3"/>
<evidence type="ECO:0000259" key="14">
    <source>
        <dbReference type="Pfam" id="PF17900"/>
    </source>
</evidence>
<dbReference type="PANTHER" id="PTHR11533">
    <property type="entry name" value="PROTEASE M1 ZINC METALLOPROTEASE"/>
    <property type="match status" value="1"/>
</dbReference>
<feature type="binding site" evidence="9">
    <location>
        <position position="329"/>
    </location>
    <ligand>
        <name>Zn(2+)</name>
        <dbReference type="ChEBI" id="CHEBI:29105"/>
        <note>catalytic</note>
    </ligand>
</feature>
<dbReference type="Gene3D" id="2.60.40.1910">
    <property type="match status" value="1"/>
</dbReference>
<organism evidence="15 16">
    <name type="scientific">Cyberlindnera fabianii</name>
    <name type="common">Yeast</name>
    <name type="synonym">Hansenula fabianii</name>
    <dbReference type="NCBI Taxonomy" id="36022"/>
    <lineage>
        <taxon>Eukaryota</taxon>
        <taxon>Fungi</taxon>
        <taxon>Dikarya</taxon>
        <taxon>Ascomycota</taxon>
        <taxon>Saccharomycotina</taxon>
        <taxon>Saccharomycetes</taxon>
        <taxon>Phaffomycetales</taxon>
        <taxon>Phaffomycetaceae</taxon>
        <taxon>Cyberlindnera</taxon>
    </lineage>
</organism>
<feature type="active site" description="Proton acceptor" evidence="8">
    <location>
        <position position="326"/>
    </location>
</feature>
<keyword evidence="16" id="KW-1185">Reference proteome</keyword>
<keyword evidence="7 11" id="KW-0482">Metalloprotease</keyword>
<dbReference type="CDD" id="cd09601">
    <property type="entry name" value="M1_APN-Q_like"/>
    <property type="match status" value="1"/>
</dbReference>
<dbReference type="GO" id="GO:0042277">
    <property type="term" value="F:peptide binding"/>
    <property type="evidence" value="ECO:0007669"/>
    <property type="project" value="TreeGrafter"/>
</dbReference>
<evidence type="ECO:0000313" key="16">
    <source>
        <dbReference type="Proteomes" id="UP000189513"/>
    </source>
</evidence>
<dbReference type="Gene3D" id="2.60.40.1730">
    <property type="entry name" value="tricorn interacting facor f3 domain"/>
    <property type="match status" value="1"/>
</dbReference>
<dbReference type="InterPro" id="IPR027268">
    <property type="entry name" value="Peptidase_M4/M1_CTD_sf"/>
</dbReference>
<dbReference type="GO" id="GO:0006508">
    <property type="term" value="P:proteolysis"/>
    <property type="evidence" value="ECO:0007669"/>
    <property type="project" value="UniProtKB-KW"/>
</dbReference>
<feature type="site" description="Transition state stabilizer" evidence="10">
    <location>
        <position position="411"/>
    </location>
</feature>
<dbReference type="EMBL" id="MPUK01000014">
    <property type="protein sequence ID" value="ONH65048.1"/>
    <property type="molecule type" value="Genomic_DNA"/>
</dbReference>
<dbReference type="SUPFAM" id="SSF63737">
    <property type="entry name" value="Leukotriene A4 hydrolase N-terminal domain"/>
    <property type="match status" value="1"/>
</dbReference>
<dbReference type="GO" id="GO:0008270">
    <property type="term" value="F:zinc ion binding"/>
    <property type="evidence" value="ECO:0007669"/>
    <property type="project" value="UniProtKB-UniRule"/>
</dbReference>
<evidence type="ECO:0000256" key="6">
    <source>
        <dbReference type="ARBA" id="ARBA00022833"/>
    </source>
</evidence>
<feature type="domain" description="Aminopeptidase N-like N-terminal" evidence="14">
    <location>
        <begin position="14"/>
        <end position="213"/>
    </location>
</feature>
<dbReference type="Pfam" id="PF11838">
    <property type="entry name" value="ERAP1_C"/>
    <property type="match status" value="1"/>
</dbReference>
<dbReference type="InterPro" id="IPR045357">
    <property type="entry name" value="Aminopeptidase_N-like_N"/>
</dbReference>
<sequence length="888" mass="99289">MSEKKRDVLPTTLKPTHYDLEVFDINVTTNTFGGKVVISLDVKEDTDKIVLHASNIEFQDIKVTYSLTKTESQVTVKETTFDEKFESATISLHEQLKAGGKATLEIKYTARIRDNMEGFYRSEYKDKDGKDQVMLSTQFEAVSARSALPCFDEPNLKASFQLTITVASEFTVLSNTPVVSSKVLDDGKKKGAIEAVSLKVVKFQETPLMSTYLLAWAIGKVDYVEALTEKSYNGKKIPVRVYTQEGISEQGRLGLEVATKVVDLFSEVFDIDYVLPKLDLISVPAYSHNAMENWGLITFRPTALLFDSATSAPAYKKKVAYVVAHELAHQWFGNLVTMDWWDELWLNEGFATWVGYYAIDRIFPEWRIFDQNTMETLQQAMEVDALRGSHPVEVPIQSSSDIDQVFDHISYCKGGSVIHQFAKALGTDTFLKGVSHYLKKHKFANGTTKNLWESISEVSGEDVVAMADNWITKIGFPYVTVEQDDEGNVTFTQNRFLSAGDATEEENQTIWWIPLNISTGPSDADKIVETLSTRSTTVKGLASTHEFFKVNKNSDGLYRVVYDTKTLDTIKKNISKLSVTDRAGLIADATVTAVAGLTKTSDLLSLLKLFKGETDSVVWTAILESLKTVKSAWYEQPQDVQDGLSELFKEIVTPSALSFDFDTSSEDFLTEDLRVRLLGAGVSAGVPEIVKSARDLYEKYKSGETVDPALRGVILDSIISVSTATESDFDDVFAIIDAPGASLDTREIVLGSLGSVANEELAFKAASLILDERVPIMDLQFVAYPLAQNGKARAVFWKYFQDNYDAIYARLNTNRVVFDRFIKFTLCYFASMESHAEIKKLFEGKDLYGFERSLDQVLDSVETRAKWVLRDAEDVASWLKNEGYITAV</sequence>
<dbReference type="EC" id="3.4.11.-" evidence="11"/>
<evidence type="ECO:0000256" key="1">
    <source>
        <dbReference type="ARBA" id="ARBA00010136"/>
    </source>
</evidence>
<dbReference type="GO" id="GO:0016020">
    <property type="term" value="C:membrane"/>
    <property type="evidence" value="ECO:0007669"/>
    <property type="project" value="TreeGrafter"/>
</dbReference>
<evidence type="ECO:0000256" key="4">
    <source>
        <dbReference type="ARBA" id="ARBA00022723"/>
    </source>
</evidence>
<dbReference type="VEuPathDB" id="FungiDB:BON22_5101"/>
<dbReference type="FunFam" id="2.60.40.1730:FF:000002">
    <property type="entry name" value="Aminopeptidase"/>
    <property type="match status" value="1"/>
</dbReference>
<dbReference type="PRINTS" id="PR00756">
    <property type="entry name" value="ALADIPTASE"/>
</dbReference>
<protein>
    <recommendedName>
        <fullName evidence="11">Aminopeptidase</fullName>
        <ecNumber evidence="11">3.4.11.-</ecNumber>
    </recommendedName>
</protein>
<evidence type="ECO:0000313" key="15">
    <source>
        <dbReference type="EMBL" id="ONH65048.1"/>
    </source>
</evidence>
<evidence type="ECO:0000256" key="9">
    <source>
        <dbReference type="PIRSR" id="PIRSR634016-3"/>
    </source>
</evidence>
<dbReference type="PANTHER" id="PTHR11533:SF171">
    <property type="entry name" value="AMINOPEPTIDASE"/>
    <property type="match status" value="1"/>
</dbReference>
<dbReference type="OMA" id="WNVWSQF"/>
<comment type="cofactor">
    <cofactor evidence="9 11">
        <name>Zn(2+)</name>
        <dbReference type="ChEBI" id="CHEBI:29105"/>
    </cofactor>
    <text evidence="9 11">Binds 1 zinc ion per subunit.</text>
</comment>
<keyword evidence="5 11" id="KW-0378">Hydrolase</keyword>
<dbReference type="InterPro" id="IPR034016">
    <property type="entry name" value="M1_APN-typ"/>
</dbReference>
<dbReference type="InterPro" id="IPR024571">
    <property type="entry name" value="ERAP1-like_C_dom"/>
</dbReference>
<dbReference type="Pfam" id="PF17900">
    <property type="entry name" value="Peptidase_M1_N"/>
    <property type="match status" value="1"/>
</dbReference>
<dbReference type="SUPFAM" id="SSF55486">
    <property type="entry name" value="Metalloproteases ('zincins'), catalytic domain"/>
    <property type="match status" value="1"/>
</dbReference>
<feature type="domain" description="Peptidase M1 membrane alanine aminopeptidase" evidence="12">
    <location>
        <begin position="255"/>
        <end position="470"/>
    </location>
</feature>
<evidence type="ECO:0000256" key="5">
    <source>
        <dbReference type="ARBA" id="ARBA00022801"/>
    </source>
</evidence>
<proteinExistence type="inferred from homology"/>
<evidence type="ECO:0000256" key="11">
    <source>
        <dbReference type="RuleBase" id="RU364040"/>
    </source>
</evidence>
<dbReference type="InterPro" id="IPR014782">
    <property type="entry name" value="Peptidase_M1_dom"/>
</dbReference>
<dbReference type="InterPro" id="IPR001930">
    <property type="entry name" value="Peptidase_M1"/>
</dbReference>
<dbReference type="InterPro" id="IPR042097">
    <property type="entry name" value="Aminopeptidase_N-like_N_sf"/>
</dbReference>
<dbReference type="Pfam" id="PF01433">
    <property type="entry name" value="Peptidase_M1"/>
    <property type="match status" value="1"/>
</dbReference>
<feature type="binding site" evidence="9">
    <location>
        <position position="348"/>
    </location>
    <ligand>
        <name>Zn(2+)</name>
        <dbReference type="ChEBI" id="CHEBI:29105"/>
        <note>catalytic</note>
    </ligand>
</feature>
<evidence type="ECO:0000259" key="12">
    <source>
        <dbReference type="Pfam" id="PF01433"/>
    </source>
</evidence>
<comment type="caution">
    <text evidence="15">The sequence shown here is derived from an EMBL/GenBank/DDBJ whole genome shotgun (WGS) entry which is preliminary data.</text>
</comment>
<dbReference type="Gene3D" id="1.25.50.20">
    <property type="match status" value="1"/>
</dbReference>
<evidence type="ECO:0000256" key="2">
    <source>
        <dbReference type="ARBA" id="ARBA00022438"/>
    </source>
</evidence>
<comment type="similarity">
    <text evidence="1 11">Belongs to the peptidase M1 family.</text>
</comment>
<evidence type="ECO:0000256" key="8">
    <source>
        <dbReference type="PIRSR" id="PIRSR634016-1"/>
    </source>
</evidence>
<reference evidence="16" key="1">
    <citation type="journal article" date="2017" name="Genome Announc.">
        <title>Genome sequences of Cyberlindnera fabianii 65, Pichia kudriavzevii 129, and Saccharomyces cerevisiae 131 isolated from fermented masau fruits in Zimbabwe.</title>
        <authorList>
            <person name="van Rijswijck I.M.H."/>
            <person name="Derks M.F.L."/>
            <person name="Abee T."/>
            <person name="de Ridder D."/>
            <person name="Smid E.J."/>
        </authorList>
    </citation>
    <scope>NUCLEOTIDE SEQUENCE [LARGE SCALE GENOMIC DNA]</scope>
    <source>
        <strain evidence="16">65</strain>
    </source>
</reference>
<evidence type="ECO:0000256" key="3">
    <source>
        <dbReference type="ARBA" id="ARBA00022670"/>
    </source>
</evidence>
<keyword evidence="6 9" id="KW-0862">Zinc</keyword>
<dbReference type="FunFam" id="1.10.390.10:FF:000001">
    <property type="entry name" value="Aminopeptidase"/>
    <property type="match status" value="1"/>
</dbReference>
<keyword evidence="3 11" id="KW-0645">Protease</keyword>
<accession>A0A1V2KZH3</accession>
<dbReference type="Proteomes" id="UP000189513">
    <property type="component" value="Unassembled WGS sequence"/>
</dbReference>
<feature type="domain" description="ERAP1-like C-terminal" evidence="13">
    <location>
        <begin position="547"/>
        <end position="862"/>
    </location>
</feature>
<keyword evidence="4 9" id="KW-0479">Metal-binding</keyword>
<evidence type="ECO:0000256" key="10">
    <source>
        <dbReference type="PIRSR" id="PIRSR634016-4"/>
    </source>
</evidence>
<feature type="binding site" evidence="9">
    <location>
        <position position="325"/>
    </location>
    <ligand>
        <name>Zn(2+)</name>
        <dbReference type="ChEBI" id="CHEBI:29105"/>
        <note>catalytic</note>
    </ligand>
</feature>
<dbReference type="InterPro" id="IPR050344">
    <property type="entry name" value="Peptidase_M1_aminopeptidases"/>
</dbReference>
<dbReference type="GO" id="GO:0005737">
    <property type="term" value="C:cytoplasm"/>
    <property type="evidence" value="ECO:0007669"/>
    <property type="project" value="TreeGrafter"/>
</dbReference>
<dbReference type="GO" id="GO:0043171">
    <property type="term" value="P:peptide catabolic process"/>
    <property type="evidence" value="ECO:0007669"/>
    <property type="project" value="TreeGrafter"/>
</dbReference>
<keyword evidence="2 11" id="KW-0031">Aminopeptidase</keyword>
<evidence type="ECO:0000256" key="7">
    <source>
        <dbReference type="ARBA" id="ARBA00023049"/>
    </source>
</evidence>
<evidence type="ECO:0000259" key="13">
    <source>
        <dbReference type="Pfam" id="PF11838"/>
    </source>
</evidence>
<dbReference type="AlphaFoldDB" id="A0A1V2KZH3"/>
<dbReference type="Gene3D" id="1.10.390.10">
    <property type="entry name" value="Neutral Protease Domain 2"/>
    <property type="match status" value="1"/>
</dbReference>